<protein>
    <submittedName>
        <fullName evidence="1">Uncharacterized protein</fullName>
    </submittedName>
</protein>
<organism evidence="1 2">
    <name type="scientific">Brachionus plicatilis</name>
    <name type="common">Marine rotifer</name>
    <name type="synonym">Brachionus muelleri</name>
    <dbReference type="NCBI Taxonomy" id="10195"/>
    <lineage>
        <taxon>Eukaryota</taxon>
        <taxon>Metazoa</taxon>
        <taxon>Spiralia</taxon>
        <taxon>Gnathifera</taxon>
        <taxon>Rotifera</taxon>
        <taxon>Eurotatoria</taxon>
        <taxon>Monogononta</taxon>
        <taxon>Pseudotrocha</taxon>
        <taxon>Ploima</taxon>
        <taxon>Brachionidae</taxon>
        <taxon>Brachionus</taxon>
    </lineage>
</organism>
<evidence type="ECO:0000313" key="2">
    <source>
        <dbReference type="Proteomes" id="UP000276133"/>
    </source>
</evidence>
<accession>A0A3M7Q4A0</accession>
<reference evidence="1 2" key="1">
    <citation type="journal article" date="2018" name="Sci. Rep.">
        <title>Genomic signatures of local adaptation to the degree of environmental predictability in rotifers.</title>
        <authorList>
            <person name="Franch-Gras L."/>
            <person name="Hahn C."/>
            <person name="Garcia-Roger E.M."/>
            <person name="Carmona M.J."/>
            <person name="Serra M."/>
            <person name="Gomez A."/>
        </authorList>
    </citation>
    <scope>NUCLEOTIDE SEQUENCE [LARGE SCALE GENOMIC DNA]</scope>
    <source>
        <strain evidence="1">HYR1</strain>
    </source>
</reference>
<evidence type="ECO:0000313" key="1">
    <source>
        <dbReference type="EMBL" id="RNA06237.1"/>
    </source>
</evidence>
<dbReference type="EMBL" id="REGN01007455">
    <property type="protein sequence ID" value="RNA06237.1"/>
    <property type="molecule type" value="Genomic_DNA"/>
</dbReference>
<proteinExistence type="predicted"/>
<dbReference type="Proteomes" id="UP000276133">
    <property type="component" value="Unassembled WGS sequence"/>
</dbReference>
<name>A0A3M7Q4A0_BRAPC</name>
<comment type="caution">
    <text evidence="1">The sequence shown here is derived from an EMBL/GenBank/DDBJ whole genome shotgun (WGS) entry which is preliminary data.</text>
</comment>
<keyword evidence="2" id="KW-1185">Reference proteome</keyword>
<gene>
    <name evidence="1" type="ORF">BpHYR1_032515</name>
</gene>
<sequence length="132" mass="15576">MFAQFFASSLNLKARPKNILIIMLILRLKRQDQTEVHLEQKSGLGLDLRIVTNTESLSIIIILECKIGKWCSCHTEIIVEIISRKNKQKFLFNFIKTKNNVYFQKPFKEAYTILYFTFKIIVGDLTWFKMHS</sequence>
<dbReference type="AlphaFoldDB" id="A0A3M7Q4A0"/>